<organism evidence="2 3">
    <name type="scientific">Lolium multiflorum</name>
    <name type="common">Italian ryegrass</name>
    <name type="synonym">Lolium perenne subsp. multiflorum</name>
    <dbReference type="NCBI Taxonomy" id="4521"/>
    <lineage>
        <taxon>Eukaryota</taxon>
        <taxon>Viridiplantae</taxon>
        <taxon>Streptophyta</taxon>
        <taxon>Embryophyta</taxon>
        <taxon>Tracheophyta</taxon>
        <taxon>Spermatophyta</taxon>
        <taxon>Magnoliopsida</taxon>
        <taxon>Liliopsida</taxon>
        <taxon>Poales</taxon>
        <taxon>Poaceae</taxon>
        <taxon>BOP clade</taxon>
        <taxon>Pooideae</taxon>
        <taxon>Poodae</taxon>
        <taxon>Poeae</taxon>
        <taxon>Poeae Chloroplast Group 2 (Poeae type)</taxon>
        <taxon>Loliodinae</taxon>
        <taxon>Loliinae</taxon>
        <taxon>Lolium</taxon>
    </lineage>
</organism>
<dbReference type="AlphaFoldDB" id="A0AAD8TFZ6"/>
<dbReference type="Proteomes" id="UP001231189">
    <property type="component" value="Unassembled WGS sequence"/>
</dbReference>
<feature type="compositionally biased region" description="Basic residues" evidence="1">
    <location>
        <begin position="15"/>
        <end position="24"/>
    </location>
</feature>
<protein>
    <submittedName>
        <fullName evidence="2">Uncharacterized protein</fullName>
    </submittedName>
</protein>
<evidence type="ECO:0000313" key="3">
    <source>
        <dbReference type="Proteomes" id="UP001231189"/>
    </source>
</evidence>
<evidence type="ECO:0000256" key="1">
    <source>
        <dbReference type="SAM" id="MobiDB-lite"/>
    </source>
</evidence>
<sequence length="89" mass="10173">MPFPAARQGRGPSGARRRRCPSRRRAMDRGLQRAMEVGVLLASPHEDESLQRAVEIGVLPTARGSEVAKRSVDENERRWRIRNEWLPVE</sequence>
<reference evidence="2" key="1">
    <citation type="submission" date="2023-07" db="EMBL/GenBank/DDBJ databases">
        <title>A chromosome-level genome assembly of Lolium multiflorum.</title>
        <authorList>
            <person name="Chen Y."/>
            <person name="Copetti D."/>
            <person name="Kolliker R."/>
            <person name="Studer B."/>
        </authorList>
    </citation>
    <scope>NUCLEOTIDE SEQUENCE</scope>
    <source>
        <strain evidence="2">02402/16</strain>
        <tissue evidence="2">Leaf</tissue>
    </source>
</reference>
<feature type="compositionally biased region" description="Low complexity" evidence="1">
    <location>
        <begin position="1"/>
        <end position="14"/>
    </location>
</feature>
<gene>
    <name evidence="2" type="ORF">QYE76_041937</name>
</gene>
<name>A0AAD8TFZ6_LOLMU</name>
<comment type="caution">
    <text evidence="2">The sequence shown here is derived from an EMBL/GenBank/DDBJ whole genome shotgun (WGS) entry which is preliminary data.</text>
</comment>
<accession>A0AAD8TFZ6</accession>
<feature type="region of interest" description="Disordered" evidence="1">
    <location>
        <begin position="1"/>
        <end position="26"/>
    </location>
</feature>
<evidence type="ECO:0000313" key="2">
    <source>
        <dbReference type="EMBL" id="KAK1681089.1"/>
    </source>
</evidence>
<dbReference type="EMBL" id="JAUUTY010000002">
    <property type="protein sequence ID" value="KAK1681089.1"/>
    <property type="molecule type" value="Genomic_DNA"/>
</dbReference>
<proteinExistence type="predicted"/>
<keyword evidence="3" id="KW-1185">Reference proteome</keyword>